<dbReference type="OrthoDB" id="5454556at2"/>
<feature type="domain" description="HTH gntR-type" evidence="4">
    <location>
        <begin position="9"/>
        <end position="77"/>
    </location>
</feature>
<evidence type="ECO:0000313" key="6">
    <source>
        <dbReference type="Proteomes" id="UP000245865"/>
    </source>
</evidence>
<dbReference type="SUPFAM" id="SSF46785">
    <property type="entry name" value="Winged helix' DNA-binding domain"/>
    <property type="match status" value="1"/>
</dbReference>
<protein>
    <submittedName>
        <fullName evidence="5">FadR family transcriptional regulator</fullName>
    </submittedName>
</protein>
<dbReference type="SMART" id="SM00895">
    <property type="entry name" value="FCD"/>
    <property type="match status" value="1"/>
</dbReference>
<evidence type="ECO:0000256" key="1">
    <source>
        <dbReference type="ARBA" id="ARBA00023015"/>
    </source>
</evidence>
<dbReference type="Gene3D" id="1.20.120.530">
    <property type="entry name" value="GntR ligand-binding domain-like"/>
    <property type="match status" value="1"/>
</dbReference>
<gene>
    <name evidence="5" type="ORF">DKP76_17235</name>
</gene>
<organism evidence="5 6">
    <name type="scientific">Falsochrobactrum shanghaiense</name>
    <dbReference type="NCBI Taxonomy" id="2201899"/>
    <lineage>
        <taxon>Bacteria</taxon>
        <taxon>Pseudomonadati</taxon>
        <taxon>Pseudomonadota</taxon>
        <taxon>Alphaproteobacteria</taxon>
        <taxon>Hyphomicrobiales</taxon>
        <taxon>Brucellaceae</taxon>
        <taxon>Falsochrobactrum</taxon>
    </lineage>
</organism>
<dbReference type="InterPro" id="IPR036388">
    <property type="entry name" value="WH-like_DNA-bd_sf"/>
</dbReference>
<dbReference type="InterPro" id="IPR000524">
    <property type="entry name" value="Tscrpt_reg_HTH_GntR"/>
</dbReference>
<evidence type="ECO:0000313" key="5">
    <source>
        <dbReference type="EMBL" id="PWL16527.1"/>
    </source>
</evidence>
<name>A0A316J3U2_9HYPH</name>
<dbReference type="PANTHER" id="PTHR43537:SF24">
    <property type="entry name" value="GLUCONATE OPERON TRANSCRIPTIONAL REPRESSOR"/>
    <property type="match status" value="1"/>
</dbReference>
<dbReference type="InterPro" id="IPR036390">
    <property type="entry name" value="WH_DNA-bd_sf"/>
</dbReference>
<dbReference type="CDD" id="cd07377">
    <property type="entry name" value="WHTH_GntR"/>
    <property type="match status" value="1"/>
</dbReference>
<dbReference type="InterPro" id="IPR008920">
    <property type="entry name" value="TF_FadR/GntR_C"/>
</dbReference>
<dbReference type="PANTHER" id="PTHR43537">
    <property type="entry name" value="TRANSCRIPTIONAL REGULATOR, GNTR FAMILY"/>
    <property type="match status" value="1"/>
</dbReference>
<reference evidence="5 6" key="1">
    <citation type="submission" date="2018-05" db="EMBL/GenBank/DDBJ databases">
        <title>Comparative genomic sequence analysis between strain HN4 and CCM 8460T (Falsochrobactrum ovis) will provide more evidence to prove that HN4 is a new species of Falsochrobactrum.</title>
        <authorList>
            <person name="Lyu W."/>
            <person name="Sun L."/>
            <person name="Yao L."/>
        </authorList>
    </citation>
    <scope>NUCLEOTIDE SEQUENCE [LARGE SCALE GENOMIC DNA]</scope>
    <source>
        <strain evidence="5 6">HN4</strain>
    </source>
</reference>
<keyword evidence="2" id="KW-0238">DNA-binding</keyword>
<dbReference type="Gene3D" id="1.10.10.10">
    <property type="entry name" value="Winged helix-like DNA-binding domain superfamily/Winged helix DNA-binding domain"/>
    <property type="match status" value="1"/>
</dbReference>
<dbReference type="GO" id="GO:0003700">
    <property type="term" value="F:DNA-binding transcription factor activity"/>
    <property type="evidence" value="ECO:0007669"/>
    <property type="project" value="InterPro"/>
</dbReference>
<dbReference type="PRINTS" id="PR00035">
    <property type="entry name" value="HTHGNTR"/>
</dbReference>
<dbReference type="SMART" id="SM00345">
    <property type="entry name" value="HTH_GNTR"/>
    <property type="match status" value="1"/>
</dbReference>
<dbReference type="AlphaFoldDB" id="A0A316J3U2"/>
<keyword evidence="6" id="KW-1185">Reference proteome</keyword>
<evidence type="ECO:0000259" key="4">
    <source>
        <dbReference type="PROSITE" id="PS50949"/>
    </source>
</evidence>
<keyword evidence="3" id="KW-0804">Transcription</keyword>
<dbReference type="Pfam" id="PF07729">
    <property type="entry name" value="FCD"/>
    <property type="match status" value="1"/>
</dbReference>
<dbReference type="EMBL" id="QGDB01000009">
    <property type="protein sequence ID" value="PWL16527.1"/>
    <property type="molecule type" value="Genomic_DNA"/>
</dbReference>
<proteinExistence type="predicted"/>
<evidence type="ECO:0000256" key="2">
    <source>
        <dbReference type="ARBA" id="ARBA00023125"/>
    </source>
</evidence>
<evidence type="ECO:0000256" key="3">
    <source>
        <dbReference type="ARBA" id="ARBA00023163"/>
    </source>
</evidence>
<keyword evidence="1" id="KW-0805">Transcription regulation</keyword>
<dbReference type="InterPro" id="IPR011711">
    <property type="entry name" value="GntR_C"/>
</dbReference>
<dbReference type="Proteomes" id="UP000245865">
    <property type="component" value="Unassembled WGS sequence"/>
</dbReference>
<dbReference type="RefSeq" id="WP_109707909.1">
    <property type="nucleotide sequence ID" value="NZ_QGDB01000009.1"/>
</dbReference>
<dbReference type="Pfam" id="PF00392">
    <property type="entry name" value="GntR"/>
    <property type="match status" value="1"/>
</dbReference>
<comment type="caution">
    <text evidence="5">The sequence shown here is derived from an EMBL/GenBank/DDBJ whole genome shotgun (WGS) entry which is preliminary data.</text>
</comment>
<sequence length="235" mass="25844">METVNDTPISLVSTVIGALTERIRQEELNPGDRLPSEGDIARELNVSRTVVREAFQSLAALRLIELNAGKRATIAELDFSSMAPLIDHGISTDQITIQQIYDVRRTIEIRTAALAALRRTDAQAELLCQLASQMAVDVDAPEAVMEHDLQFHREIARASKNPVFSIIVGAFEGATRKTWPVGWRSRATSREQSFMLNIHRDIAGAIKAGDPQAAQAHMAIHFDESVRALLNAGIL</sequence>
<dbReference type="SUPFAM" id="SSF48008">
    <property type="entry name" value="GntR ligand-binding domain-like"/>
    <property type="match status" value="1"/>
</dbReference>
<dbReference type="GO" id="GO:0003677">
    <property type="term" value="F:DNA binding"/>
    <property type="evidence" value="ECO:0007669"/>
    <property type="project" value="UniProtKB-KW"/>
</dbReference>
<accession>A0A316J3U2</accession>
<dbReference type="PROSITE" id="PS50949">
    <property type="entry name" value="HTH_GNTR"/>
    <property type="match status" value="1"/>
</dbReference>